<dbReference type="PROSITE" id="PS00134">
    <property type="entry name" value="TRYPSIN_HIS"/>
    <property type="match status" value="1"/>
</dbReference>
<evidence type="ECO:0000259" key="9">
    <source>
        <dbReference type="PROSITE" id="PS50240"/>
    </source>
</evidence>
<evidence type="ECO:0000256" key="5">
    <source>
        <dbReference type="ARBA" id="ARBA00023145"/>
    </source>
</evidence>
<evidence type="ECO:0000256" key="2">
    <source>
        <dbReference type="ARBA" id="ARBA00022729"/>
    </source>
</evidence>
<dbReference type="GO" id="GO:0006508">
    <property type="term" value="P:proteolysis"/>
    <property type="evidence" value="ECO:0007669"/>
    <property type="project" value="UniProtKB-KW"/>
</dbReference>
<evidence type="ECO:0000256" key="1">
    <source>
        <dbReference type="ARBA" id="ARBA00022670"/>
    </source>
</evidence>
<dbReference type="Pfam" id="PF00089">
    <property type="entry name" value="Trypsin"/>
    <property type="match status" value="1"/>
</dbReference>
<dbReference type="PROSITE" id="PS50240">
    <property type="entry name" value="TRYPSIN_DOM"/>
    <property type="match status" value="1"/>
</dbReference>
<dbReference type="PANTHER" id="PTHR24253:SF144">
    <property type="entry name" value="CHYMOTRYPSIN-LIKE PROTEASE CTRL-1-RELATED"/>
    <property type="match status" value="1"/>
</dbReference>
<protein>
    <submittedName>
        <fullName evidence="10">Mastin-like</fullName>
    </submittedName>
</protein>
<dbReference type="PRINTS" id="PR00722">
    <property type="entry name" value="CHYMOTRYPSIN"/>
</dbReference>
<keyword evidence="11" id="KW-1185">Reference proteome</keyword>
<name>A0A8D2EKI2_THEGE</name>
<dbReference type="SUPFAM" id="SSF50494">
    <property type="entry name" value="Trypsin-like serine proteases"/>
    <property type="match status" value="1"/>
</dbReference>
<sequence>GLGNACGSLCLLHLCLQLQPGVGRELVGIVGGCDVSARRYPWQVSLRFYSMEKGLWEHICGGSLIHPEWVLTAAHCLEPLYEDDQPMKVVEIVRHPRYNKSLSAQGGADIALLKLDAPVLLSELVHPVSLPPASLDVPSGKTCWVTGWGDIGRGEPLPWPLSLREVRVKVRSNVLCNQIYCRRFPSNHTEPSEQLIKDDMLCAGDGNHGSCVGDTGGPLVCRWNCTWVQVGVVSWGTFCGHSDVPGVYARVMSYMSWIHQPRLPCGHPPVLWGLILAGTSLLLPSPLPSPSSLATVCPGPGLRFQLDKVLVSTAGGRELCPQTAWVRCRRQWGRL</sequence>
<evidence type="ECO:0000313" key="11">
    <source>
        <dbReference type="Proteomes" id="UP000694411"/>
    </source>
</evidence>
<dbReference type="InterPro" id="IPR001314">
    <property type="entry name" value="Peptidase_S1A"/>
</dbReference>
<dbReference type="InterPro" id="IPR001254">
    <property type="entry name" value="Trypsin_dom"/>
</dbReference>
<evidence type="ECO:0000256" key="3">
    <source>
        <dbReference type="ARBA" id="ARBA00022801"/>
    </source>
</evidence>
<feature type="chain" id="PRO_5034405608" evidence="8">
    <location>
        <begin position="24"/>
        <end position="335"/>
    </location>
</feature>
<dbReference type="AlphaFoldDB" id="A0A8D2EKI2"/>
<organism evidence="10 11">
    <name type="scientific">Theropithecus gelada</name>
    <name type="common">Gelada baboon</name>
    <dbReference type="NCBI Taxonomy" id="9565"/>
    <lineage>
        <taxon>Eukaryota</taxon>
        <taxon>Metazoa</taxon>
        <taxon>Chordata</taxon>
        <taxon>Craniata</taxon>
        <taxon>Vertebrata</taxon>
        <taxon>Euteleostomi</taxon>
        <taxon>Mammalia</taxon>
        <taxon>Eutheria</taxon>
        <taxon>Euarchontoglires</taxon>
        <taxon>Primates</taxon>
        <taxon>Haplorrhini</taxon>
        <taxon>Catarrhini</taxon>
        <taxon>Cercopithecidae</taxon>
        <taxon>Cercopithecinae</taxon>
        <taxon>Theropithecus</taxon>
    </lineage>
</organism>
<dbReference type="Gene3D" id="2.40.10.10">
    <property type="entry name" value="Trypsin-like serine proteases"/>
    <property type="match status" value="2"/>
</dbReference>
<dbReference type="InterPro" id="IPR009003">
    <property type="entry name" value="Peptidase_S1_PA"/>
</dbReference>
<keyword evidence="6" id="KW-1015">Disulfide bond</keyword>
<dbReference type="SMART" id="SM00020">
    <property type="entry name" value="Tryp_SPc"/>
    <property type="match status" value="1"/>
</dbReference>
<dbReference type="PANTHER" id="PTHR24253">
    <property type="entry name" value="TRANSMEMBRANE PROTEASE SERINE"/>
    <property type="match status" value="1"/>
</dbReference>
<dbReference type="CDD" id="cd00190">
    <property type="entry name" value="Tryp_SPc"/>
    <property type="match status" value="1"/>
</dbReference>
<keyword evidence="4" id="KW-0720">Serine protease</keyword>
<reference evidence="10" key="3">
    <citation type="submission" date="2025-09" db="UniProtKB">
        <authorList>
            <consortium name="Ensembl"/>
        </authorList>
    </citation>
    <scope>IDENTIFICATION</scope>
</reference>
<dbReference type="Ensembl" id="ENSTGET00000008157.1">
    <property type="protein sequence ID" value="ENSTGEP00000006778.1"/>
    <property type="gene ID" value="ENSTGEG00000005515.1"/>
</dbReference>
<dbReference type="GO" id="GO:0004252">
    <property type="term" value="F:serine-type endopeptidase activity"/>
    <property type="evidence" value="ECO:0007669"/>
    <property type="project" value="InterPro"/>
</dbReference>
<dbReference type="InterPro" id="IPR018114">
    <property type="entry name" value="TRYPSIN_HIS"/>
</dbReference>
<accession>A0A8D2EKI2</accession>
<evidence type="ECO:0000256" key="8">
    <source>
        <dbReference type="SAM" id="SignalP"/>
    </source>
</evidence>
<dbReference type="Proteomes" id="UP000694411">
    <property type="component" value="Chromosome 20"/>
</dbReference>
<evidence type="ECO:0000256" key="6">
    <source>
        <dbReference type="ARBA" id="ARBA00023157"/>
    </source>
</evidence>
<keyword evidence="7" id="KW-0325">Glycoprotein</keyword>
<keyword evidence="3" id="KW-0378">Hydrolase</keyword>
<dbReference type="FunFam" id="2.40.10.10:FF:000016">
    <property type="entry name" value="Tryptase beta-2"/>
    <property type="match status" value="1"/>
</dbReference>
<keyword evidence="1" id="KW-0645">Protease</keyword>
<proteinExistence type="predicted"/>
<reference evidence="10" key="1">
    <citation type="submission" date="2018-05" db="EMBL/GenBank/DDBJ databases">
        <title>Whole genome of Theropithecus gelada.</title>
        <authorList>
            <person name="Chiou K.L."/>
            <person name="Snyder-Mackler N."/>
        </authorList>
    </citation>
    <scope>NUCLEOTIDE SEQUENCE [LARGE SCALE GENOMIC DNA]</scope>
</reference>
<keyword evidence="2 8" id="KW-0732">Signal</keyword>
<gene>
    <name evidence="10" type="primary">LOC112613874</name>
</gene>
<dbReference type="InterPro" id="IPR043504">
    <property type="entry name" value="Peptidase_S1_PA_chymotrypsin"/>
</dbReference>
<evidence type="ECO:0000256" key="7">
    <source>
        <dbReference type="ARBA" id="ARBA00023180"/>
    </source>
</evidence>
<keyword evidence="5" id="KW-0865">Zymogen</keyword>
<reference evidence="10" key="2">
    <citation type="submission" date="2025-08" db="UniProtKB">
        <authorList>
            <consortium name="Ensembl"/>
        </authorList>
    </citation>
    <scope>IDENTIFICATION</scope>
</reference>
<feature type="domain" description="Peptidase S1" evidence="9">
    <location>
        <begin position="29"/>
        <end position="263"/>
    </location>
</feature>
<evidence type="ECO:0000313" key="10">
    <source>
        <dbReference type="Ensembl" id="ENSTGEP00000006778.1"/>
    </source>
</evidence>
<evidence type="ECO:0000256" key="4">
    <source>
        <dbReference type="ARBA" id="ARBA00022825"/>
    </source>
</evidence>
<feature type="signal peptide" evidence="8">
    <location>
        <begin position="1"/>
        <end position="23"/>
    </location>
</feature>